<dbReference type="SUPFAM" id="SSF53850">
    <property type="entry name" value="Periplasmic binding protein-like II"/>
    <property type="match status" value="1"/>
</dbReference>
<dbReference type="RefSeq" id="WP_117392697.1">
    <property type="nucleotide sequence ID" value="NZ_QWDC01000002.1"/>
</dbReference>
<sequence>MTKHFTKTFSLFCFMLMGILVTAHAQTLRVAIAANLEPVMKVMKADIKKQTGADIEVISGSSGNLATQIRNGAPFDIFLSADTGFPQLLQQDGFGIQPAEIYAQGVLIICSKQSLNFSNWPALLQQNNIEKIAIGNPKIAPYGRAAMEALTKTGIYNKLSSKFVTGESISQVNTYILQGAVPVGFTTLSLVKDPANKTKLYYKEIDPKLYAPIEQSMLLLKNARGNAAAAKVYAWFKSEQAKRILKQFGYHVN</sequence>
<comment type="caution">
    <text evidence="6">The sequence shown here is derived from an EMBL/GenBank/DDBJ whole genome shotgun (WGS) entry which is preliminary data.</text>
</comment>
<dbReference type="InterPro" id="IPR050682">
    <property type="entry name" value="ModA/WtpA"/>
</dbReference>
<evidence type="ECO:0000313" key="7">
    <source>
        <dbReference type="Proteomes" id="UP000264217"/>
    </source>
</evidence>
<proteinExistence type="inferred from homology"/>
<keyword evidence="7" id="KW-1185">Reference proteome</keyword>
<dbReference type="InterPro" id="IPR044084">
    <property type="entry name" value="AvModA-like_subst-bd"/>
</dbReference>
<reference evidence="6 7" key="1">
    <citation type="submission" date="2018-08" db="EMBL/GenBank/DDBJ databases">
        <title>Mucilaginibacter sp. MYSH2.</title>
        <authorList>
            <person name="Seo T."/>
        </authorList>
    </citation>
    <scope>NUCLEOTIDE SEQUENCE [LARGE SCALE GENOMIC DNA]</scope>
    <source>
        <strain evidence="6 7">MYSH2</strain>
    </source>
</reference>
<dbReference type="GO" id="GO:0046872">
    <property type="term" value="F:metal ion binding"/>
    <property type="evidence" value="ECO:0007669"/>
    <property type="project" value="UniProtKB-KW"/>
</dbReference>
<name>A0A372NUQ1_9SPHI</name>
<dbReference type="GO" id="GO:0015689">
    <property type="term" value="P:molybdate ion transport"/>
    <property type="evidence" value="ECO:0007669"/>
    <property type="project" value="InterPro"/>
</dbReference>
<feature type="binding site" evidence="4">
    <location>
        <position position="62"/>
    </location>
    <ligand>
        <name>molybdate</name>
        <dbReference type="ChEBI" id="CHEBI:36264"/>
    </ligand>
</feature>
<dbReference type="Pfam" id="PF13531">
    <property type="entry name" value="SBP_bac_11"/>
    <property type="match status" value="1"/>
</dbReference>
<dbReference type="OrthoDB" id="9785015at2"/>
<evidence type="ECO:0000256" key="3">
    <source>
        <dbReference type="ARBA" id="ARBA00022729"/>
    </source>
</evidence>
<accession>A0A372NUQ1</accession>
<protein>
    <submittedName>
        <fullName evidence="6">Molybdate ABC transporter substrate-binding protein</fullName>
    </submittedName>
</protein>
<keyword evidence="4" id="KW-0500">Molybdenum</keyword>
<dbReference type="PIRSF" id="PIRSF004846">
    <property type="entry name" value="ModA"/>
    <property type="match status" value="1"/>
</dbReference>
<evidence type="ECO:0000256" key="5">
    <source>
        <dbReference type="SAM" id="SignalP"/>
    </source>
</evidence>
<dbReference type="CDD" id="cd13539">
    <property type="entry name" value="PBP2_AvModA"/>
    <property type="match status" value="1"/>
</dbReference>
<dbReference type="Gene3D" id="3.40.190.10">
    <property type="entry name" value="Periplasmic binding protein-like II"/>
    <property type="match status" value="2"/>
</dbReference>
<dbReference type="GO" id="GO:0030973">
    <property type="term" value="F:molybdate ion binding"/>
    <property type="evidence" value="ECO:0007669"/>
    <property type="project" value="InterPro"/>
</dbReference>
<keyword evidence="3 5" id="KW-0732">Signal</keyword>
<dbReference type="NCBIfam" id="TIGR01256">
    <property type="entry name" value="modA"/>
    <property type="match status" value="1"/>
</dbReference>
<gene>
    <name evidence="6" type="primary">modA</name>
    <name evidence="6" type="ORF">D0C36_16515</name>
</gene>
<feature type="signal peptide" evidence="5">
    <location>
        <begin position="1"/>
        <end position="25"/>
    </location>
</feature>
<keyword evidence="2 4" id="KW-0479">Metal-binding</keyword>
<dbReference type="PANTHER" id="PTHR30632">
    <property type="entry name" value="MOLYBDATE-BINDING PERIPLASMIC PROTEIN"/>
    <property type="match status" value="1"/>
</dbReference>
<feature type="binding site" evidence="4">
    <location>
        <position position="169"/>
    </location>
    <ligand>
        <name>molybdate</name>
        <dbReference type="ChEBI" id="CHEBI:36264"/>
    </ligand>
</feature>
<evidence type="ECO:0000256" key="1">
    <source>
        <dbReference type="ARBA" id="ARBA00009175"/>
    </source>
</evidence>
<feature type="chain" id="PRO_5016920464" evidence="5">
    <location>
        <begin position="26"/>
        <end position="253"/>
    </location>
</feature>
<comment type="similarity">
    <text evidence="1">Belongs to the bacterial solute-binding protein ModA family.</text>
</comment>
<dbReference type="InterPro" id="IPR005950">
    <property type="entry name" value="ModA"/>
</dbReference>
<organism evidence="6 7">
    <name type="scientific">Mucilaginibacter conchicola</name>
    <dbReference type="NCBI Taxonomy" id="2303333"/>
    <lineage>
        <taxon>Bacteria</taxon>
        <taxon>Pseudomonadati</taxon>
        <taxon>Bacteroidota</taxon>
        <taxon>Sphingobacteriia</taxon>
        <taxon>Sphingobacteriales</taxon>
        <taxon>Sphingobacteriaceae</taxon>
        <taxon>Mucilaginibacter</taxon>
    </lineage>
</organism>
<dbReference type="Proteomes" id="UP000264217">
    <property type="component" value="Unassembled WGS sequence"/>
</dbReference>
<dbReference type="PANTHER" id="PTHR30632:SF14">
    <property type="entry name" value="TUNGSTATE_MOLYBDATE_CHROMATE-BINDING PROTEIN MODA"/>
    <property type="match status" value="1"/>
</dbReference>
<evidence type="ECO:0000256" key="4">
    <source>
        <dbReference type="PIRSR" id="PIRSR004846-1"/>
    </source>
</evidence>
<dbReference type="AlphaFoldDB" id="A0A372NUQ1"/>
<evidence type="ECO:0000313" key="6">
    <source>
        <dbReference type="EMBL" id="RFZ92988.1"/>
    </source>
</evidence>
<evidence type="ECO:0000256" key="2">
    <source>
        <dbReference type="ARBA" id="ARBA00022723"/>
    </source>
</evidence>
<dbReference type="EMBL" id="QWDC01000002">
    <property type="protein sequence ID" value="RFZ92988.1"/>
    <property type="molecule type" value="Genomic_DNA"/>
</dbReference>